<evidence type="ECO:0000313" key="1">
    <source>
        <dbReference type="EMBL" id="SEQ84771.1"/>
    </source>
</evidence>
<accession>A0A1H9JCP7</accession>
<dbReference type="Proteomes" id="UP000199021">
    <property type="component" value="Unassembled WGS sequence"/>
</dbReference>
<reference evidence="2" key="1">
    <citation type="submission" date="2016-10" db="EMBL/GenBank/DDBJ databases">
        <authorList>
            <person name="Varghese N."/>
            <person name="Submissions S."/>
        </authorList>
    </citation>
    <scope>NUCLEOTIDE SEQUENCE [LARGE SCALE GENOMIC DNA]</scope>
    <source>
        <strain evidence="2">DSM 24740</strain>
    </source>
</reference>
<name>A0A1H9JCP7_9BACT</name>
<sequence length="71" mass="7824">MGSRGKIVDNELNFNAMSKAKNGALPTRFVLSETQVLYCLRTKVVLDETQSPLLFGGRPLALAGRTEQKSR</sequence>
<proteinExistence type="predicted"/>
<dbReference type="EMBL" id="FOFB01000017">
    <property type="protein sequence ID" value="SEQ84771.1"/>
    <property type="molecule type" value="Genomic_DNA"/>
</dbReference>
<gene>
    <name evidence="1" type="ORF">SAMN05444359_11713</name>
</gene>
<keyword evidence="2" id="KW-1185">Reference proteome</keyword>
<protein>
    <submittedName>
        <fullName evidence="1">Uncharacterized protein</fullName>
    </submittedName>
</protein>
<dbReference type="AlphaFoldDB" id="A0A1H9JCP7"/>
<organism evidence="1 2">
    <name type="scientific">Neolewinella agarilytica</name>
    <dbReference type="NCBI Taxonomy" id="478744"/>
    <lineage>
        <taxon>Bacteria</taxon>
        <taxon>Pseudomonadati</taxon>
        <taxon>Bacteroidota</taxon>
        <taxon>Saprospiria</taxon>
        <taxon>Saprospirales</taxon>
        <taxon>Lewinellaceae</taxon>
        <taxon>Neolewinella</taxon>
    </lineage>
</organism>
<dbReference type="InParanoid" id="A0A1H9JCP7"/>
<evidence type="ECO:0000313" key="2">
    <source>
        <dbReference type="Proteomes" id="UP000199021"/>
    </source>
</evidence>
<dbReference type="STRING" id="478744.SAMN05444359_11713"/>